<proteinExistence type="predicted"/>
<protein>
    <submittedName>
        <fullName evidence="3">Uncharacterized protein</fullName>
    </submittedName>
</protein>
<accession>A0ABM8GJS8</accession>
<dbReference type="Proteomes" id="UP001321486">
    <property type="component" value="Chromosome"/>
</dbReference>
<keyword evidence="2" id="KW-1133">Transmembrane helix</keyword>
<reference evidence="4" key="1">
    <citation type="journal article" date="2019" name="Int. J. Syst. Evol. Microbiol.">
        <title>The Global Catalogue of Microorganisms (GCM) 10K type strain sequencing project: providing services to taxonomists for standard genome sequencing and annotation.</title>
        <authorList>
            <consortium name="The Broad Institute Genomics Platform"/>
            <consortium name="The Broad Institute Genome Sequencing Center for Infectious Disease"/>
            <person name="Wu L."/>
            <person name="Ma J."/>
        </authorList>
    </citation>
    <scope>NUCLEOTIDE SEQUENCE [LARGE SCALE GENOMIC DNA]</scope>
    <source>
        <strain evidence="4">NBRC 108728</strain>
    </source>
</reference>
<keyword evidence="2" id="KW-0472">Membrane</keyword>
<evidence type="ECO:0000313" key="4">
    <source>
        <dbReference type="Proteomes" id="UP001321486"/>
    </source>
</evidence>
<feature type="compositionally biased region" description="Low complexity" evidence="1">
    <location>
        <begin position="7"/>
        <end position="18"/>
    </location>
</feature>
<organism evidence="3 4">
    <name type="scientific">Frondihabitans sucicola</name>
    <dbReference type="NCBI Taxonomy" id="1268041"/>
    <lineage>
        <taxon>Bacteria</taxon>
        <taxon>Bacillati</taxon>
        <taxon>Actinomycetota</taxon>
        <taxon>Actinomycetes</taxon>
        <taxon>Micrococcales</taxon>
        <taxon>Microbacteriaceae</taxon>
        <taxon>Frondihabitans</taxon>
    </lineage>
</organism>
<keyword evidence="2" id="KW-0812">Transmembrane</keyword>
<keyword evidence="4" id="KW-1185">Reference proteome</keyword>
<sequence>MEDPENGLEQLGLGSEELPPAPGHDQPWWVATSSLPVSIALTALWVIAAVTAFLNLPTSISSQDAWRLVVPVLATLLVILSAPSIIYNAIKHER</sequence>
<dbReference type="RefSeq" id="WP_286345600.1">
    <property type="nucleotide sequence ID" value="NZ_AP027732.1"/>
</dbReference>
<name>A0ABM8GJS8_9MICO</name>
<feature type="transmembrane region" description="Helical" evidence="2">
    <location>
        <begin position="68"/>
        <end position="90"/>
    </location>
</feature>
<evidence type="ECO:0000256" key="2">
    <source>
        <dbReference type="SAM" id="Phobius"/>
    </source>
</evidence>
<evidence type="ECO:0000256" key="1">
    <source>
        <dbReference type="SAM" id="MobiDB-lite"/>
    </source>
</evidence>
<feature type="transmembrane region" description="Helical" evidence="2">
    <location>
        <begin position="35"/>
        <end position="56"/>
    </location>
</feature>
<gene>
    <name evidence="3" type="ORF">GCM10025867_08850</name>
</gene>
<evidence type="ECO:0000313" key="3">
    <source>
        <dbReference type="EMBL" id="BDZ48644.1"/>
    </source>
</evidence>
<feature type="region of interest" description="Disordered" evidence="1">
    <location>
        <begin position="1"/>
        <end position="25"/>
    </location>
</feature>
<dbReference type="EMBL" id="AP027732">
    <property type="protein sequence ID" value="BDZ48644.1"/>
    <property type="molecule type" value="Genomic_DNA"/>
</dbReference>